<proteinExistence type="predicted"/>
<protein>
    <submittedName>
        <fullName evidence="1">Uncharacterized protein</fullName>
    </submittedName>
</protein>
<sequence length="23" mass="2477">MRRCYAPLAVPATTSIAVADPSW</sequence>
<dbReference type="EMBL" id="GBRH01224354">
    <property type="protein sequence ID" value="JAD73541.1"/>
    <property type="molecule type" value="Transcribed_RNA"/>
</dbReference>
<organism evidence="1">
    <name type="scientific">Arundo donax</name>
    <name type="common">Giant reed</name>
    <name type="synonym">Donax arundinaceus</name>
    <dbReference type="NCBI Taxonomy" id="35708"/>
    <lineage>
        <taxon>Eukaryota</taxon>
        <taxon>Viridiplantae</taxon>
        <taxon>Streptophyta</taxon>
        <taxon>Embryophyta</taxon>
        <taxon>Tracheophyta</taxon>
        <taxon>Spermatophyta</taxon>
        <taxon>Magnoliopsida</taxon>
        <taxon>Liliopsida</taxon>
        <taxon>Poales</taxon>
        <taxon>Poaceae</taxon>
        <taxon>PACMAD clade</taxon>
        <taxon>Arundinoideae</taxon>
        <taxon>Arundineae</taxon>
        <taxon>Arundo</taxon>
    </lineage>
</organism>
<dbReference type="AlphaFoldDB" id="A0A0A9CDA5"/>
<reference evidence="1" key="1">
    <citation type="submission" date="2014-09" db="EMBL/GenBank/DDBJ databases">
        <authorList>
            <person name="Magalhaes I.L.F."/>
            <person name="Oliveira U."/>
            <person name="Santos F.R."/>
            <person name="Vidigal T.H.D.A."/>
            <person name="Brescovit A.D."/>
            <person name="Santos A.J."/>
        </authorList>
    </citation>
    <scope>NUCLEOTIDE SEQUENCE</scope>
    <source>
        <tissue evidence="1">Shoot tissue taken approximately 20 cm above the soil surface</tissue>
    </source>
</reference>
<evidence type="ECO:0000313" key="1">
    <source>
        <dbReference type="EMBL" id="JAD73541.1"/>
    </source>
</evidence>
<accession>A0A0A9CDA5</accession>
<reference evidence="1" key="2">
    <citation type="journal article" date="2015" name="Data Brief">
        <title>Shoot transcriptome of the giant reed, Arundo donax.</title>
        <authorList>
            <person name="Barrero R.A."/>
            <person name="Guerrero F.D."/>
            <person name="Moolhuijzen P."/>
            <person name="Goolsby J.A."/>
            <person name="Tidwell J."/>
            <person name="Bellgard S.E."/>
            <person name="Bellgard M.I."/>
        </authorList>
    </citation>
    <scope>NUCLEOTIDE SEQUENCE</scope>
    <source>
        <tissue evidence="1">Shoot tissue taken approximately 20 cm above the soil surface</tissue>
    </source>
</reference>
<name>A0A0A9CDA5_ARUDO</name>